<accession>A0A142JL90</accession>
<dbReference type="AlphaFoldDB" id="A0A142JL90"/>
<keyword evidence="2" id="KW-1185">Reference proteome</keyword>
<dbReference type="KEGG" id="cnan:A2G96_14495"/>
<reference evidence="1 2" key="1">
    <citation type="submission" date="2016-03" db="EMBL/GenBank/DDBJ databases">
        <title>Complete genome sequence of a novel chlorpyrifos degrading bacterium, Cupriavidus nantongensis sp. X1.</title>
        <authorList>
            <person name="Fang L."/>
        </authorList>
    </citation>
    <scope>NUCLEOTIDE SEQUENCE [LARGE SCALE GENOMIC DNA]</scope>
    <source>
        <strain evidence="1 2">X1</strain>
    </source>
</reference>
<evidence type="ECO:0000313" key="2">
    <source>
        <dbReference type="Proteomes" id="UP000075238"/>
    </source>
</evidence>
<organism evidence="1 2">
    <name type="scientific">Cupriavidus nantongensis</name>
    <dbReference type="NCBI Taxonomy" id="1796606"/>
    <lineage>
        <taxon>Bacteria</taxon>
        <taxon>Pseudomonadati</taxon>
        <taxon>Pseudomonadota</taxon>
        <taxon>Betaproteobacteria</taxon>
        <taxon>Burkholderiales</taxon>
        <taxon>Burkholderiaceae</taxon>
        <taxon>Cupriavidus</taxon>
    </lineage>
</organism>
<sequence>MPANAVLRAIALLIRLALVLLLVVDQVGAPLHAHHHDFGIDGLALADVHAHNAAEVHDGNTVDALHVDGCQGIGNGHSVLALRVEGRTVIASAEKSDADQQHAAFVALLMAVGAPSVDIRRQPDDWPRQAAPLYFTGVIRPQVRAPPLRA</sequence>
<gene>
    <name evidence="1" type="ORF">A2G96_14495</name>
</gene>
<dbReference type="STRING" id="1796606.A2G96_14495"/>
<dbReference type="EMBL" id="CP014844">
    <property type="protein sequence ID" value="AMR78852.1"/>
    <property type="molecule type" value="Genomic_DNA"/>
</dbReference>
<proteinExistence type="predicted"/>
<protein>
    <submittedName>
        <fullName evidence="1">Uncharacterized protein</fullName>
    </submittedName>
</protein>
<name>A0A142JL90_9BURK</name>
<evidence type="ECO:0000313" key="1">
    <source>
        <dbReference type="EMBL" id="AMR78852.1"/>
    </source>
</evidence>
<dbReference type="Proteomes" id="UP000075238">
    <property type="component" value="Chromosome 1"/>
</dbReference>